<gene>
    <name evidence="1" type="ORF">D1B31_18185</name>
</gene>
<evidence type="ECO:0000313" key="1">
    <source>
        <dbReference type="EMBL" id="RHW36018.1"/>
    </source>
</evidence>
<dbReference type="EMBL" id="QWEG01000012">
    <property type="protein sequence ID" value="RHW36018.1"/>
    <property type="molecule type" value="Genomic_DNA"/>
</dbReference>
<accession>A0A417YPX6</accession>
<organism evidence="1 2">
    <name type="scientific">Neobacillus notoginsengisoli</name>
    <dbReference type="NCBI Taxonomy" id="1578198"/>
    <lineage>
        <taxon>Bacteria</taxon>
        <taxon>Bacillati</taxon>
        <taxon>Bacillota</taxon>
        <taxon>Bacilli</taxon>
        <taxon>Bacillales</taxon>
        <taxon>Bacillaceae</taxon>
        <taxon>Neobacillus</taxon>
    </lineage>
</organism>
<proteinExistence type="predicted"/>
<name>A0A417YPX6_9BACI</name>
<dbReference type="AlphaFoldDB" id="A0A417YPX6"/>
<protein>
    <submittedName>
        <fullName evidence="1">Uncharacterized protein</fullName>
    </submittedName>
</protein>
<evidence type="ECO:0000313" key="2">
    <source>
        <dbReference type="Proteomes" id="UP000284416"/>
    </source>
</evidence>
<dbReference type="RefSeq" id="WP_118923074.1">
    <property type="nucleotide sequence ID" value="NZ_QWEG01000012.1"/>
</dbReference>
<keyword evidence="2" id="KW-1185">Reference proteome</keyword>
<dbReference type="Proteomes" id="UP000284416">
    <property type="component" value="Unassembled WGS sequence"/>
</dbReference>
<comment type="caution">
    <text evidence="1">The sequence shown here is derived from an EMBL/GenBank/DDBJ whole genome shotgun (WGS) entry which is preliminary data.</text>
</comment>
<reference evidence="1 2" key="1">
    <citation type="journal article" date="2017" name="Int. J. Syst. Evol. Microbiol.">
        <title>Bacillus notoginsengisoli sp. nov., a novel bacterium isolated from the rhizosphere of Panax notoginseng.</title>
        <authorList>
            <person name="Zhang M.Y."/>
            <person name="Cheng J."/>
            <person name="Cai Y."/>
            <person name="Zhang T.Y."/>
            <person name="Wu Y.Y."/>
            <person name="Manikprabhu D."/>
            <person name="Li W.J."/>
            <person name="Zhang Y.X."/>
        </authorList>
    </citation>
    <scope>NUCLEOTIDE SEQUENCE [LARGE SCALE GENOMIC DNA]</scope>
    <source>
        <strain evidence="1 2">JCM 30743</strain>
    </source>
</reference>
<sequence>MNSEEKIGKTQEIDKLEKVLCNTKEQDLFVELEAIKLLSLYPSENKAKNTLMKLTYNKIAK</sequence>